<dbReference type="CDD" id="cd01029">
    <property type="entry name" value="TOPRIM_primases"/>
    <property type="match status" value="1"/>
</dbReference>
<dbReference type="SMART" id="SM00400">
    <property type="entry name" value="ZnF_CHCC"/>
    <property type="match status" value="1"/>
</dbReference>
<dbReference type="PANTHER" id="PTHR30313">
    <property type="entry name" value="DNA PRIMASE"/>
    <property type="match status" value="1"/>
</dbReference>
<evidence type="ECO:0000256" key="3">
    <source>
        <dbReference type="ARBA" id="ARBA00022833"/>
    </source>
</evidence>
<protein>
    <submittedName>
        <fullName evidence="5">CHC2 zinc finger domain-containing protein</fullName>
    </submittedName>
</protein>
<dbReference type="RefSeq" id="WP_389364829.1">
    <property type="nucleotide sequence ID" value="NZ_JBIACK010000021.1"/>
</dbReference>
<comment type="caution">
    <text evidence="5">The sequence shown here is derived from an EMBL/GenBank/DDBJ whole genome shotgun (WGS) entry which is preliminary data.</text>
</comment>
<dbReference type="InterPro" id="IPR037068">
    <property type="entry name" value="DNA_primase_core_N_sf"/>
</dbReference>
<accession>A0ABW6KI99</accession>
<dbReference type="Proteomes" id="UP001601059">
    <property type="component" value="Unassembled WGS sequence"/>
</dbReference>
<organism evidence="5 6">
    <name type="scientific">Cytobacillus spartinae</name>
    <dbReference type="NCBI Taxonomy" id="3299023"/>
    <lineage>
        <taxon>Bacteria</taxon>
        <taxon>Bacillati</taxon>
        <taxon>Bacillota</taxon>
        <taxon>Bacilli</taxon>
        <taxon>Bacillales</taxon>
        <taxon>Bacillaceae</taxon>
        <taxon>Cytobacillus</taxon>
    </lineage>
</organism>
<name>A0ABW6KI99_9BACI</name>
<evidence type="ECO:0000256" key="2">
    <source>
        <dbReference type="ARBA" id="ARBA00022771"/>
    </source>
</evidence>
<dbReference type="InterPro" id="IPR036977">
    <property type="entry name" value="DNA_primase_Znf_CHC2"/>
</dbReference>
<dbReference type="InterPro" id="IPR013264">
    <property type="entry name" value="DNAG_N"/>
</dbReference>
<keyword evidence="6" id="KW-1185">Reference proteome</keyword>
<dbReference type="PANTHER" id="PTHR30313:SF2">
    <property type="entry name" value="DNA PRIMASE"/>
    <property type="match status" value="1"/>
</dbReference>
<keyword evidence="2" id="KW-0863">Zinc-finger</keyword>
<dbReference type="Gene3D" id="3.90.580.10">
    <property type="entry name" value="Zinc finger, CHC2-type domain"/>
    <property type="match status" value="1"/>
</dbReference>
<keyword evidence="3" id="KW-0862">Zinc</keyword>
<sequence length="372" mass="42752">MANYYPPKLIDELMQKIPFETVLTFYGFPVKGFGKSRGSNCPKCGKDQEHFKINTHRNVARCFVCDWSGNPIQFIQLLDNVPFLEAVSKFAQIGKVELPQGQSKEISRKEKMLYHAAKYYSQFESNYLVNRGISESVIKENMIGFAKGGKGLKHHLNDLSFSDEELLEVGLIRKRKNNNLMDYFFDCVIIPIFHNGRVIDLYGRYVKDGKLKHLYLFGDFFIYNLDNCKPSSPLLIVESKINALTILTHNNKNVVAIGGTEKFSLRHARVLKSKGYKKIYIGYDTGDLSEGGQKGAIHTGYLLEEVGIEAYILQMPTSTDINDLYCHHDNSHEEMKKIVREAKPFKEYEACFILDSMSISWIQNYVYERLSR</sequence>
<evidence type="ECO:0000313" key="5">
    <source>
        <dbReference type="EMBL" id="MFE8703909.1"/>
    </source>
</evidence>
<dbReference type="InterPro" id="IPR050219">
    <property type="entry name" value="DnaG_primase"/>
</dbReference>
<dbReference type="Pfam" id="PF13155">
    <property type="entry name" value="Toprim_2"/>
    <property type="match status" value="1"/>
</dbReference>
<dbReference type="Pfam" id="PF01807">
    <property type="entry name" value="Zn_ribbon_DnaG"/>
    <property type="match status" value="1"/>
</dbReference>
<dbReference type="SUPFAM" id="SSF57783">
    <property type="entry name" value="Zinc beta-ribbon"/>
    <property type="match status" value="1"/>
</dbReference>
<reference evidence="5 6" key="1">
    <citation type="submission" date="2024-08" db="EMBL/GenBank/DDBJ databases">
        <title>Two novel Cytobacillus novel species.</title>
        <authorList>
            <person name="Liu G."/>
        </authorList>
    </citation>
    <scope>NUCLEOTIDE SEQUENCE [LARGE SCALE GENOMIC DNA]</scope>
    <source>
        <strain evidence="5 6">FJAT-54145</strain>
    </source>
</reference>
<dbReference type="SUPFAM" id="SSF56731">
    <property type="entry name" value="DNA primase core"/>
    <property type="match status" value="1"/>
</dbReference>
<feature type="domain" description="Zinc finger CHC2-type" evidence="4">
    <location>
        <begin position="51"/>
        <end position="91"/>
    </location>
</feature>
<dbReference type="InterPro" id="IPR034154">
    <property type="entry name" value="TOPRIM_DnaG/twinkle"/>
</dbReference>
<proteinExistence type="predicted"/>
<evidence type="ECO:0000313" key="6">
    <source>
        <dbReference type="Proteomes" id="UP001601059"/>
    </source>
</evidence>
<keyword evidence="1" id="KW-0479">Metal-binding</keyword>
<dbReference type="Gene3D" id="3.40.1360.10">
    <property type="match status" value="1"/>
</dbReference>
<gene>
    <name evidence="5" type="ORF">ACFYKX_25385</name>
</gene>
<dbReference type="Gene3D" id="3.90.980.10">
    <property type="entry name" value="DNA primase, catalytic core, N-terminal domain"/>
    <property type="match status" value="1"/>
</dbReference>
<dbReference type="InterPro" id="IPR002694">
    <property type="entry name" value="Znf_CHC2"/>
</dbReference>
<dbReference type="Pfam" id="PF08275">
    <property type="entry name" value="DNAG_N"/>
    <property type="match status" value="1"/>
</dbReference>
<evidence type="ECO:0000256" key="1">
    <source>
        <dbReference type="ARBA" id="ARBA00022723"/>
    </source>
</evidence>
<evidence type="ECO:0000259" key="4">
    <source>
        <dbReference type="SMART" id="SM00400"/>
    </source>
</evidence>
<dbReference type="EMBL" id="JBIACK010000021">
    <property type="protein sequence ID" value="MFE8703909.1"/>
    <property type="molecule type" value="Genomic_DNA"/>
</dbReference>